<protein>
    <recommendedName>
        <fullName evidence="6">DUF2178 domain-containing protein</fullName>
    </recommendedName>
</protein>
<feature type="transmembrane region" description="Helical" evidence="1">
    <location>
        <begin position="93"/>
        <end position="111"/>
    </location>
</feature>
<evidence type="ECO:0008006" key="6">
    <source>
        <dbReference type="Google" id="ProtNLM"/>
    </source>
</evidence>
<accession>A0A1S8S156</accession>
<reference evidence="2 5" key="2">
    <citation type="submission" date="2020-04" db="EMBL/GenBank/DDBJ databases">
        <authorList>
            <person name="Hitch T.C.A."/>
            <person name="Wylensek D."/>
            <person name="Clavel T."/>
        </authorList>
    </citation>
    <scope>NUCLEOTIDE SEQUENCE [LARGE SCALE GENOMIC DNA]</scope>
    <source>
        <strain evidence="2 5">WB01_NA02</strain>
    </source>
</reference>
<keyword evidence="1" id="KW-0472">Membrane</keyword>
<feature type="transmembrane region" description="Helical" evidence="1">
    <location>
        <begin position="117"/>
        <end position="137"/>
    </location>
</feature>
<evidence type="ECO:0000313" key="2">
    <source>
        <dbReference type="EMBL" id="NMF07071.1"/>
    </source>
</evidence>
<dbReference type="EMBL" id="LZZI01000081">
    <property type="protein sequence ID" value="OOM59129.1"/>
    <property type="molecule type" value="Genomic_DNA"/>
</dbReference>
<comment type="caution">
    <text evidence="3">The sequence shown here is derived from an EMBL/GenBank/DDBJ whole genome shotgun (WGS) entry which is preliminary data.</text>
</comment>
<evidence type="ECO:0000313" key="3">
    <source>
        <dbReference type="EMBL" id="OOM59129.1"/>
    </source>
</evidence>
<gene>
    <name evidence="3" type="ORF">CLBCK_36280</name>
    <name evidence="2" type="ORF">HF849_20460</name>
</gene>
<dbReference type="InterPro" id="IPR045620">
    <property type="entry name" value="DUF6442"/>
</dbReference>
<keyword evidence="1" id="KW-0812">Transmembrane</keyword>
<feature type="transmembrane region" description="Helical" evidence="1">
    <location>
        <begin position="37"/>
        <end position="58"/>
    </location>
</feature>
<reference evidence="3 4" key="1">
    <citation type="submission" date="2016-05" db="EMBL/GenBank/DDBJ databases">
        <title>Microbial solvent formation.</title>
        <authorList>
            <person name="Poehlein A."/>
            <person name="Montoya Solano J.D."/>
            <person name="Flitsch S."/>
            <person name="Krabben P."/>
            <person name="Duerre P."/>
            <person name="Daniel R."/>
        </authorList>
    </citation>
    <scope>NUCLEOTIDE SEQUENCE [LARGE SCALE GENOMIC DNA]</scope>
    <source>
        <strain evidence="3 4">DSM 53</strain>
    </source>
</reference>
<dbReference type="EMBL" id="JABAGD010000048">
    <property type="protein sequence ID" value="NMF07071.1"/>
    <property type="molecule type" value="Genomic_DNA"/>
</dbReference>
<dbReference type="Proteomes" id="UP000587880">
    <property type="component" value="Unassembled WGS sequence"/>
</dbReference>
<evidence type="ECO:0000313" key="4">
    <source>
        <dbReference type="Proteomes" id="UP000190973"/>
    </source>
</evidence>
<feature type="transmembrane region" description="Helical" evidence="1">
    <location>
        <begin position="7"/>
        <end position="25"/>
    </location>
</feature>
<organism evidence="3 4">
    <name type="scientific">Clostridium beijerinckii</name>
    <name type="common">Clostridium MP</name>
    <dbReference type="NCBI Taxonomy" id="1520"/>
    <lineage>
        <taxon>Bacteria</taxon>
        <taxon>Bacillati</taxon>
        <taxon>Bacillota</taxon>
        <taxon>Clostridia</taxon>
        <taxon>Eubacteriales</taxon>
        <taxon>Clostridiaceae</taxon>
        <taxon>Clostridium</taxon>
    </lineage>
</organism>
<name>A0A1S8S156_CLOBE</name>
<dbReference type="RefSeq" id="WP_077839994.1">
    <property type="nucleotide sequence ID" value="NZ_JABAGD010000048.1"/>
</dbReference>
<proteinExistence type="predicted"/>
<keyword evidence="1" id="KW-1133">Transmembrane helix</keyword>
<evidence type="ECO:0000256" key="1">
    <source>
        <dbReference type="SAM" id="Phobius"/>
    </source>
</evidence>
<sequence length="143" mass="16179">MKKEITTYFAVVFGFILLSIGLYLIKTIIEPQGIMRALPYICVGLGCGILSHGMGNVISARVLKNHPDINKQIRIDKFDERNIAIGNHAKAKAYDMMIFIFGALILTFALMGIDMVAILLLVFSYLFIIGFGIYYRYKFDKEL</sequence>
<dbReference type="Proteomes" id="UP000190973">
    <property type="component" value="Unassembled WGS sequence"/>
</dbReference>
<dbReference type="Pfam" id="PF20040">
    <property type="entry name" value="DUF6442"/>
    <property type="match status" value="1"/>
</dbReference>
<dbReference type="AlphaFoldDB" id="A0A1S8S156"/>
<evidence type="ECO:0000313" key="5">
    <source>
        <dbReference type="Proteomes" id="UP000587880"/>
    </source>
</evidence>